<keyword evidence="5" id="KW-0479">Metal-binding</keyword>
<keyword evidence="9" id="KW-0560">Oxidoreductase</keyword>
<keyword evidence="10" id="KW-0511">Multifunctional enzyme</keyword>
<dbReference type="InterPro" id="IPR002125">
    <property type="entry name" value="CMP_dCMP_dom"/>
</dbReference>
<evidence type="ECO:0000256" key="7">
    <source>
        <dbReference type="ARBA" id="ARBA00022833"/>
    </source>
</evidence>
<name>A0A381P6A0_9ZZZZ</name>
<comment type="pathway">
    <text evidence="2">Cofactor biosynthesis; riboflavin biosynthesis; 5-amino-6-(D-ribitylamino)uracil from GTP: step 2/4.</text>
</comment>
<dbReference type="EMBL" id="UINC01000823">
    <property type="protein sequence ID" value="SUZ61738.1"/>
    <property type="molecule type" value="Genomic_DNA"/>
</dbReference>
<protein>
    <recommendedName>
        <fullName evidence="11">CMP/dCMP-type deaminase domain-containing protein</fullName>
    </recommendedName>
</protein>
<keyword evidence="8" id="KW-0521">NADP</keyword>
<dbReference type="InterPro" id="IPR024072">
    <property type="entry name" value="DHFR-like_dom_sf"/>
</dbReference>
<dbReference type="InterPro" id="IPR002734">
    <property type="entry name" value="RibDG_C"/>
</dbReference>
<dbReference type="InterPro" id="IPR004794">
    <property type="entry name" value="Eubact_RibD"/>
</dbReference>
<dbReference type="InterPro" id="IPR016192">
    <property type="entry name" value="APOBEC/CMP_deaminase_Zn-bd"/>
</dbReference>
<dbReference type="GO" id="GO:0008835">
    <property type="term" value="F:diaminohydroxyphosphoribosylaminopyrimidine deaminase activity"/>
    <property type="evidence" value="ECO:0007669"/>
    <property type="project" value="InterPro"/>
</dbReference>
<dbReference type="PANTHER" id="PTHR38011:SF7">
    <property type="entry name" value="2,5-DIAMINO-6-RIBOSYLAMINO-4(3H)-PYRIMIDINONE 5'-PHOSPHATE REDUCTASE"/>
    <property type="match status" value="1"/>
</dbReference>
<dbReference type="InterPro" id="IPR050765">
    <property type="entry name" value="Riboflavin_Biosynth_HTPR"/>
</dbReference>
<gene>
    <name evidence="12" type="ORF">METZ01_LOCUS14592</name>
</gene>
<comment type="cofactor">
    <cofactor evidence="1">
        <name>Zn(2+)</name>
        <dbReference type="ChEBI" id="CHEBI:29105"/>
    </cofactor>
</comment>
<evidence type="ECO:0000256" key="5">
    <source>
        <dbReference type="ARBA" id="ARBA00022723"/>
    </source>
</evidence>
<dbReference type="GO" id="GO:0008703">
    <property type="term" value="F:5-amino-6-(5-phosphoribosylamino)uracil reductase activity"/>
    <property type="evidence" value="ECO:0007669"/>
    <property type="project" value="InterPro"/>
</dbReference>
<dbReference type="Pfam" id="PF00383">
    <property type="entry name" value="dCMP_cyt_deam_1"/>
    <property type="match status" value="1"/>
</dbReference>
<evidence type="ECO:0000256" key="3">
    <source>
        <dbReference type="ARBA" id="ARBA00004910"/>
    </source>
</evidence>
<dbReference type="PANTHER" id="PTHR38011">
    <property type="entry name" value="DIHYDROFOLATE REDUCTASE FAMILY PROTEIN (AFU_ORTHOLOGUE AFUA_8G06820)"/>
    <property type="match status" value="1"/>
</dbReference>
<evidence type="ECO:0000256" key="10">
    <source>
        <dbReference type="ARBA" id="ARBA00023268"/>
    </source>
</evidence>
<evidence type="ECO:0000256" key="8">
    <source>
        <dbReference type="ARBA" id="ARBA00022857"/>
    </source>
</evidence>
<dbReference type="CDD" id="cd01284">
    <property type="entry name" value="Riboflavin_deaminase-reductase"/>
    <property type="match status" value="1"/>
</dbReference>
<dbReference type="GO" id="GO:0008270">
    <property type="term" value="F:zinc ion binding"/>
    <property type="evidence" value="ECO:0007669"/>
    <property type="project" value="InterPro"/>
</dbReference>
<evidence type="ECO:0000256" key="1">
    <source>
        <dbReference type="ARBA" id="ARBA00001947"/>
    </source>
</evidence>
<dbReference type="InterPro" id="IPR016193">
    <property type="entry name" value="Cytidine_deaminase-like"/>
</dbReference>
<reference evidence="12" key="1">
    <citation type="submission" date="2018-05" db="EMBL/GenBank/DDBJ databases">
        <authorList>
            <person name="Lanie J.A."/>
            <person name="Ng W.-L."/>
            <person name="Kazmierczak K.M."/>
            <person name="Andrzejewski T.M."/>
            <person name="Davidsen T.M."/>
            <person name="Wayne K.J."/>
            <person name="Tettelin H."/>
            <person name="Glass J.I."/>
            <person name="Rusch D."/>
            <person name="Podicherti R."/>
            <person name="Tsui H.-C.T."/>
            <person name="Winkler M.E."/>
        </authorList>
    </citation>
    <scope>NUCLEOTIDE SEQUENCE</scope>
</reference>
<evidence type="ECO:0000259" key="11">
    <source>
        <dbReference type="PROSITE" id="PS51747"/>
    </source>
</evidence>
<evidence type="ECO:0000256" key="6">
    <source>
        <dbReference type="ARBA" id="ARBA00022801"/>
    </source>
</evidence>
<dbReference type="UniPathway" id="UPA00275">
    <property type="reaction ID" value="UER00401"/>
</dbReference>
<comment type="pathway">
    <text evidence="3">Cofactor biosynthesis; riboflavin biosynthesis; 5-amino-6-(D-ribitylamino)uracil from GTP: step 3/4.</text>
</comment>
<feature type="domain" description="CMP/dCMP-type deaminase" evidence="11">
    <location>
        <begin position="20"/>
        <end position="131"/>
    </location>
</feature>
<proteinExistence type="predicted"/>
<keyword evidence="6" id="KW-0378">Hydrolase</keyword>
<organism evidence="12">
    <name type="scientific">marine metagenome</name>
    <dbReference type="NCBI Taxonomy" id="408172"/>
    <lineage>
        <taxon>unclassified sequences</taxon>
        <taxon>metagenomes</taxon>
        <taxon>ecological metagenomes</taxon>
    </lineage>
</organism>
<dbReference type="AlphaFoldDB" id="A0A381P6A0"/>
<keyword evidence="7" id="KW-0862">Zinc</keyword>
<dbReference type="Pfam" id="PF01872">
    <property type="entry name" value="RibD_C"/>
    <property type="match status" value="1"/>
</dbReference>
<dbReference type="SUPFAM" id="SSF53597">
    <property type="entry name" value="Dihydrofolate reductase-like"/>
    <property type="match status" value="1"/>
</dbReference>
<dbReference type="PROSITE" id="PS00903">
    <property type="entry name" value="CYT_DCMP_DEAMINASES_1"/>
    <property type="match status" value="1"/>
</dbReference>
<dbReference type="FunFam" id="3.40.140.10:FF:000025">
    <property type="entry name" value="Riboflavin biosynthesis protein RibD"/>
    <property type="match status" value="1"/>
</dbReference>
<dbReference type="PROSITE" id="PS51747">
    <property type="entry name" value="CYT_DCMP_DEAMINASES_2"/>
    <property type="match status" value="1"/>
</dbReference>
<dbReference type="InterPro" id="IPR011549">
    <property type="entry name" value="RibD_C"/>
</dbReference>
<evidence type="ECO:0000256" key="9">
    <source>
        <dbReference type="ARBA" id="ARBA00023002"/>
    </source>
</evidence>
<evidence type="ECO:0000256" key="2">
    <source>
        <dbReference type="ARBA" id="ARBA00004882"/>
    </source>
</evidence>
<evidence type="ECO:0000313" key="12">
    <source>
        <dbReference type="EMBL" id="SUZ61738.1"/>
    </source>
</evidence>
<sequence>MTVRFDQKILKELKEWKDWQLQLSFMYRTLELAKRGKTAPNPMVGAVLVKDGIIVAEGFHSFAGGPHAEVVALSKVGKKAKGADLYVNLEPCCHEARTPPCTDAIIKSGVSRVFVGMKDPNKLVNGKGIRRLKAAGIKISVGFLKEECEKLNEGFVKVMKTGLPFVTMKTAISLDGKIATRTGNSKWISGPQSRNFVHELRNQNSAILIGTNTILKDNPQLTCRLKKKGGRHPTRIILDRGNKIPLKAKVFSNSQKQRVIYVAGSKISLKRKKTLVEKNIEIINGKTNKSGFDLKHLMKILAKKDLTSVLIEGGGEINNSALKAGIVDKIYIFISPILVGGKQAPGLIGGMGVSKIAKALSLKNMKVTKMGEDLMVEAEPCSAE</sequence>
<dbReference type="NCBIfam" id="TIGR00326">
    <property type="entry name" value="eubact_ribD"/>
    <property type="match status" value="1"/>
</dbReference>
<keyword evidence="4" id="KW-0686">Riboflavin biosynthesis</keyword>
<dbReference type="SUPFAM" id="SSF53927">
    <property type="entry name" value="Cytidine deaminase-like"/>
    <property type="match status" value="1"/>
</dbReference>
<dbReference type="GO" id="GO:0050661">
    <property type="term" value="F:NADP binding"/>
    <property type="evidence" value="ECO:0007669"/>
    <property type="project" value="InterPro"/>
</dbReference>
<dbReference type="PIRSF" id="PIRSF006769">
    <property type="entry name" value="RibD"/>
    <property type="match status" value="1"/>
</dbReference>
<dbReference type="Gene3D" id="3.40.430.10">
    <property type="entry name" value="Dihydrofolate Reductase, subunit A"/>
    <property type="match status" value="1"/>
</dbReference>
<accession>A0A381P6A0</accession>
<evidence type="ECO:0000256" key="4">
    <source>
        <dbReference type="ARBA" id="ARBA00022619"/>
    </source>
</evidence>
<dbReference type="Gene3D" id="3.40.140.10">
    <property type="entry name" value="Cytidine Deaminase, domain 2"/>
    <property type="match status" value="1"/>
</dbReference>
<dbReference type="GO" id="GO:0009231">
    <property type="term" value="P:riboflavin biosynthetic process"/>
    <property type="evidence" value="ECO:0007669"/>
    <property type="project" value="UniProtKB-UniPathway"/>
</dbReference>
<dbReference type="NCBIfam" id="TIGR00227">
    <property type="entry name" value="ribD_Cterm"/>
    <property type="match status" value="1"/>
</dbReference>